<dbReference type="EMBL" id="PFFY01000047">
    <property type="protein sequence ID" value="PIW34103.1"/>
    <property type="molecule type" value="Genomic_DNA"/>
</dbReference>
<accession>A0A2M7H032</accession>
<evidence type="ECO:0000313" key="8">
    <source>
        <dbReference type="EMBL" id="PIW34103.1"/>
    </source>
</evidence>
<comment type="similarity">
    <text evidence="2">Belongs to the UPF0718 family.</text>
</comment>
<dbReference type="Proteomes" id="UP000230025">
    <property type="component" value="Unassembled WGS sequence"/>
</dbReference>
<comment type="caution">
    <text evidence="8">The sequence shown here is derived from an EMBL/GenBank/DDBJ whole genome shotgun (WGS) entry which is preliminary data.</text>
</comment>
<evidence type="ECO:0000256" key="4">
    <source>
        <dbReference type="ARBA" id="ARBA00022692"/>
    </source>
</evidence>
<dbReference type="PANTHER" id="PTHR34184:SF4">
    <property type="entry name" value="UPF0718 PROTEIN YCGR"/>
    <property type="match status" value="1"/>
</dbReference>
<dbReference type="PANTHER" id="PTHR34184">
    <property type="entry name" value="UPF0718 PROTEIN YCGR"/>
    <property type="match status" value="1"/>
</dbReference>
<keyword evidence="4 7" id="KW-0812">Transmembrane</keyword>
<dbReference type="Pfam" id="PF03773">
    <property type="entry name" value="ArsP_1"/>
    <property type="match status" value="1"/>
</dbReference>
<keyword evidence="3" id="KW-1003">Cell membrane</keyword>
<dbReference type="InterPro" id="IPR052923">
    <property type="entry name" value="UPF0718"/>
</dbReference>
<evidence type="ECO:0008006" key="10">
    <source>
        <dbReference type="Google" id="ProtNLM"/>
    </source>
</evidence>
<reference evidence="9" key="1">
    <citation type="submission" date="2017-09" db="EMBL/GenBank/DDBJ databases">
        <title>Depth-based differentiation of microbial function through sediment-hosted aquifers and enrichment of novel symbionts in the deep terrestrial subsurface.</title>
        <authorList>
            <person name="Probst A.J."/>
            <person name="Ladd B."/>
            <person name="Jarett J.K."/>
            <person name="Geller-Mcgrath D.E."/>
            <person name="Sieber C.M.K."/>
            <person name="Emerson J.B."/>
            <person name="Anantharaman K."/>
            <person name="Thomas B.C."/>
            <person name="Malmstrom R."/>
            <person name="Stieglmeier M."/>
            <person name="Klingl A."/>
            <person name="Woyke T."/>
            <person name="Ryan C.M."/>
            <person name="Banfield J.F."/>
        </authorList>
    </citation>
    <scope>NUCLEOTIDE SEQUENCE [LARGE SCALE GENOMIC DNA]</scope>
</reference>
<organism evidence="8 9">
    <name type="scientific">bacterium (Candidatus Ratteibacteria) CG15_BIG_FIL_POST_REV_8_21_14_020_41_12</name>
    <dbReference type="NCBI Taxonomy" id="2014291"/>
    <lineage>
        <taxon>Bacteria</taxon>
        <taxon>Candidatus Ratteibacteria</taxon>
    </lineage>
</organism>
<feature type="transmembrane region" description="Helical" evidence="7">
    <location>
        <begin position="111"/>
        <end position="133"/>
    </location>
</feature>
<evidence type="ECO:0000256" key="7">
    <source>
        <dbReference type="SAM" id="Phobius"/>
    </source>
</evidence>
<sequence>MILNFLSTLQHYIIEIAPSVVIGFFLSGVIHEFVPQTLINLYLTQKGIKPILYTTLIGVLLPLCCFGSLPVAIGFRKRGVPLGPILAFLVATPATSVTAILVTWRLMGIGFTLYLCLAVILMALAIGLIGNLLPFKPVESQPDACPMCEEGKHLTRSHHKKGIRNRIISVFSFGFIDIPKEIGLELLIGLVLAAVVVSVTPLGDLIKNYLVAGFGYLFALIFGLLMYICSTASVPLVHAFVAQGLNIGAGVVLLLVGPITSFGTILVIRKEFGNKILSVYLGVICLFSLISGYLFTILSG</sequence>
<comment type="subcellular location">
    <subcellularLocation>
        <location evidence="1">Cell membrane</location>
        <topology evidence="1">Multi-pass membrane protein</topology>
    </subcellularLocation>
</comment>
<feature type="transmembrane region" description="Helical" evidence="7">
    <location>
        <begin position="51"/>
        <end position="73"/>
    </location>
</feature>
<proteinExistence type="inferred from homology"/>
<evidence type="ECO:0000256" key="1">
    <source>
        <dbReference type="ARBA" id="ARBA00004651"/>
    </source>
</evidence>
<feature type="transmembrane region" description="Helical" evidence="7">
    <location>
        <begin position="214"/>
        <end position="241"/>
    </location>
</feature>
<name>A0A2M7H032_9BACT</name>
<dbReference type="InterPro" id="IPR005524">
    <property type="entry name" value="DUF318"/>
</dbReference>
<evidence type="ECO:0000313" key="9">
    <source>
        <dbReference type="Proteomes" id="UP000230025"/>
    </source>
</evidence>
<protein>
    <recommendedName>
        <fullName evidence="10">Permease</fullName>
    </recommendedName>
</protein>
<evidence type="ECO:0000256" key="5">
    <source>
        <dbReference type="ARBA" id="ARBA00022989"/>
    </source>
</evidence>
<feature type="transmembrane region" description="Helical" evidence="7">
    <location>
        <begin position="247"/>
        <end position="267"/>
    </location>
</feature>
<feature type="transmembrane region" description="Helical" evidence="7">
    <location>
        <begin position="85"/>
        <end position="104"/>
    </location>
</feature>
<feature type="transmembrane region" description="Helical" evidence="7">
    <location>
        <begin position="182"/>
        <end position="202"/>
    </location>
</feature>
<keyword evidence="5 7" id="KW-1133">Transmembrane helix</keyword>
<dbReference type="AlphaFoldDB" id="A0A2M7H032"/>
<evidence type="ECO:0000256" key="6">
    <source>
        <dbReference type="ARBA" id="ARBA00023136"/>
    </source>
</evidence>
<evidence type="ECO:0000256" key="2">
    <source>
        <dbReference type="ARBA" id="ARBA00006386"/>
    </source>
</evidence>
<dbReference type="GO" id="GO:0005886">
    <property type="term" value="C:plasma membrane"/>
    <property type="evidence" value="ECO:0007669"/>
    <property type="project" value="UniProtKB-SubCell"/>
</dbReference>
<feature type="transmembrane region" description="Helical" evidence="7">
    <location>
        <begin position="12"/>
        <end position="30"/>
    </location>
</feature>
<evidence type="ECO:0000256" key="3">
    <source>
        <dbReference type="ARBA" id="ARBA00022475"/>
    </source>
</evidence>
<gene>
    <name evidence="8" type="ORF">COW28_01045</name>
</gene>
<keyword evidence="6 7" id="KW-0472">Membrane</keyword>
<feature type="transmembrane region" description="Helical" evidence="7">
    <location>
        <begin position="279"/>
        <end position="298"/>
    </location>
</feature>